<keyword evidence="2" id="KW-1185">Reference proteome</keyword>
<dbReference type="AlphaFoldDB" id="A0A432YA71"/>
<organism evidence="1 2">
    <name type="scientific">Idiomarina fontislapidosi</name>
    <dbReference type="NCBI Taxonomy" id="263723"/>
    <lineage>
        <taxon>Bacteria</taxon>
        <taxon>Pseudomonadati</taxon>
        <taxon>Pseudomonadota</taxon>
        <taxon>Gammaproteobacteria</taxon>
        <taxon>Alteromonadales</taxon>
        <taxon>Idiomarinaceae</taxon>
        <taxon>Idiomarina</taxon>
    </lineage>
</organism>
<dbReference type="InterPro" id="IPR021398">
    <property type="entry name" value="DUF3037"/>
</dbReference>
<proteinExistence type="predicted"/>
<dbReference type="Pfam" id="PF11236">
    <property type="entry name" value="DUF3037"/>
    <property type="match status" value="1"/>
</dbReference>
<reference evidence="2" key="1">
    <citation type="journal article" date="2018" name="Front. Microbiol.">
        <title>Genome-Based Analysis Reveals the Taxonomy and Diversity of the Family Idiomarinaceae.</title>
        <authorList>
            <person name="Liu Y."/>
            <person name="Lai Q."/>
            <person name="Shao Z."/>
        </authorList>
    </citation>
    <scope>NUCLEOTIDE SEQUENCE [LARGE SCALE GENOMIC DNA]</scope>
    <source>
        <strain evidence="2">F23</strain>
    </source>
</reference>
<dbReference type="OrthoDB" id="8851633at2"/>
<evidence type="ECO:0000313" key="1">
    <source>
        <dbReference type="EMBL" id="RUO57766.1"/>
    </source>
</evidence>
<gene>
    <name evidence="1" type="ORF">CWE25_04680</name>
</gene>
<evidence type="ECO:0000313" key="2">
    <source>
        <dbReference type="Proteomes" id="UP000287330"/>
    </source>
</evidence>
<protein>
    <submittedName>
        <fullName evidence="1">DUF3037 domain-containing protein</fullName>
    </submittedName>
</protein>
<accession>A0A432YA71</accession>
<dbReference type="EMBL" id="PIPV01000002">
    <property type="protein sequence ID" value="RUO57766.1"/>
    <property type="molecule type" value="Genomic_DNA"/>
</dbReference>
<dbReference type="RefSeq" id="WP_110572908.1">
    <property type="nucleotide sequence ID" value="NZ_PIPV01000002.1"/>
</dbReference>
<sequence length="266" mass="30752">MKTLCMYATVRFMPFAETQEFANIGIVVCAPDKGKIEFKLARKRFARINQFFDDLDGRLFGKAIEMVNAELNRLKQFAYENPGKRTADLFDELTRHREGVVYFGKVSTAIVNNVDEKLNNLFEHYVERRFLTEQYRETVLERNIRTLFKTKNISGFGQKELNTNLGSFRLPFVRKTNKGLEAIKPIAFERKTPLAAYEHTKQWVDRLTRLNNEGIIISNCMLLAVEKPTKNEFYTAYTDAINAAKMHKLLVANVNDENAILTFAQS</sequence>
<comment type="caution">
    <text evidence="1">The sequence shown here is derived from an EMBL/GenBank/DDBJ whole genome shotgun (WGS) entry which is preliminary data.</text>
</comment>
<name>A0A432YA71_9GAMM</name>
<dbReference type="Proteomes" id="UP000287330">
    <property type="component" value="Unassembled WGS sequence"/>
</dbReference>